<accession>A0ABR1ZIW7</accession>
<evidence type="ECO:0000313" key="3">
    <source>
        <dbReference type="Proteomes" id="UP001396334"/>
    </source>
</evidence>
<evidence type="ECO:0000313" key="2">
    <source>
        <dbReference type="EMBL" id="KAK8480513.1"/>
    </source>
</evidence>
<name>A0ABR1ZIW7_9ROSI</name>
<protein>
    <submittedName>
        <fullName evidence="2">Uncharacterized protein</fullName>
    </submittedName>
</protein>
<evidence type="ECO:0000256" key="1">
    <source>
        <dbReference type="SAM" id="MobiDB-lite"/>
    </source>
</evidence>
<feature type="region of interest" description="Disordered" evidence="1">
    <location>
        <begin position="1"/>
        <end position="31"/>
    </location>
</feature>
<organism evidence="2 3">
    <name type="scientific">Hibiscus sabdariffa</name>
    <name type="common">roselle</name>
    <dbReference type="NCBI Taxonomy" id="183260"/>
    <lineage>
        <taxon>Eukaryota</taxon>
        <taxon>Viridiplantae</taxon>
        <taxon>Streptophyta</taxon>
        <taxon>Embryophyta</taxon>
        <taxon>Tracheophyta</taxon>
        <taxon>Spermatophyta</taxon>
        <taxon>Magnoliopsida</taxon>
        <taxon>eudicotyledons</taxon>
        <taxon>Gunneridae</taxon>
        <taxon>Pentapetalae</taxon>
        <taxon>rosids</taxon>
        <taxon>malvids</taxon>
        <taxon>Malvales</taxon>
        <taxon>Malvaceae</taxon>
        <taxon>Malvoideae</taxon>
        <taxon>Hibiscus</taxon>
    </lineage>
</organism>
<comment type="caution">
    <text evidence="2">The sequence shown here is derived from an EMBL/GenBank/DDBJ whole genome shotgun (WGS) entry which is preliminary data.</text>
</comment>
<keyword evidence="3" id="KW-1185">Reference proteome</keyword>
<proteinExistence type="predicted"/>
<reference evidence="2 3" key="1">
    <citation type="journal article" date="2024" name="G3 (Bethesda)">
        <title>Genome assembly of Hibiscus sabdariffa L. provides insights into metabolisms of medicinal natural products.</title>
        <authorList>
            <person name="Kim T."/>
        </authorList>
    </citation>
    <scope>NUCLEOTIDE SEQUENCE [LARGE SCALE GENOMIC DNA]</scope>
    <source>
        <strain evidence="2">TK-2024</strain>
        <tissue evidence="2">Old leaves</tissue>
    </source>
</reference>
<sequence>MDFRPSSDILGGESLDKEMGEDHNVESDWGSLGNSLSETVNQVAMMGVETYREVDLQGDESGAVVGITRYPLCRISSRGQAEYVYKPYSNGGNHGLLHRVNEDNKLELSMSIWSGKYVEAMMVAFKGLGMEIVDALKQYNQAQFQAVETYKEAEKAWVKAQRKVRFQPFLLFQNEVVGVPRCHKVICCKPNIWLPNLDLGGYKDSRGWFQELYYWASRGSHLYYIGHYRWAS</sequence>
<feature type="compositionally biased region" description="Basic and acidic residues" evidence="1">
    <location>
        <begin position="14"/>
        <end position="26"/>
    </location>
</feature>
<dbReference type="EMBL" id="JBBPBN010001021">
    <property type="protein sequence ID" value="KAK8480513.1"/>
    <property type="molecule type" value="Genomic_DNA"/>
</dbReference>
<gene>
    <name evidence="2" type="ORF">V6N11_025365</name>
</gene>
<dbReference type="Proteomes" id="UP001396334">
    <property type="component" value="Unassembled WGS sequence"/>
</dbReference>